<proteinExistence type="predicted"/>
<dbReference type="GO" id="GO:0008236">
    <property type="term" value="F:serine-type peptidase activity"/>
    <property type="evidence" value="ECO:0007669"/>
    <property type="project" value="InterPro"/>
</dbReference>
<name>A0A1G9MLM9_9SPHI</name>
<dbReference type="GO" id="GO:0006508">
    <property type="term" value="P:proteolysis"/>
    <property type="evidence" value="ECO:0007669"/>
    <property type="project" value="InterPro"/>
</dbReference>
<dbReference type="OrthoDB" id="9808543at2"/>
<dbReference type="InterPro" id="IPR001375">
    <property type="entry name" value="Peptidase_S9_cat"/>
</dbReference>
<gene>
    <name evidence="2" type="ORF">SAMN05421813_10222</name>
</gene>
<dbReference type="AlphaFoldDB" id="A0A1G9MLM9"/>
<dbReference type="Gene3D" id="3.40.50.1820">
    <property type="entry name" value="alpha/beta hydrolase"/>
    <property type="match status" value="1"/>
</dbReference>
<keyword evidence="2" id="KW-0378">Hydrolase</keyword>
<sequence>MIIRQSFTIKGSEGKPILMDLSFKTGQEENPIVIFVHGFKGFKDWGAYDLVAEYFVKQGFRFLKFNFSHNGTTPESPTDFADLGAFGDNTFTKEFTDLDLVISFAKSGNEFNAPDMLSLIGHSRGGGTCIIQTAKDPRIDKLITWAAIADFRSLWKKEDEVEWRNKGVIFNFNTRTKQYTPLKIDLLHDLDKHSKSYDILLAAGRINKPWLIIHGDQDENVLLSEAVRLKDSSPNAELFIIPYANHVFGASHPFTKDELPLELQLTCEKSVEFLRKEF</sequence>
<reference evidence="3" key="1">
    <citation type="submission" date="2016-10" db="EMBL/GenBank/DDBJ databases">
        <authorList>
            <person name="Varghese N."/>
            <person name="Submissions S."/>
        </authorList>
    </citation>
    <scope>NUCLEOTIDE SEQUENCE [LARGE SCALE GENOMIC DNA]</scope>
    <source>
        <strain evidence="3">DSM 24536</strain>
    </source>
</reference>
<dbReference type="GO" id="GO:0004177">
    <property type="term" value="F:aminopeptidase activity"/>
    <property type="evidence" value="ECO:0007669"/>
    <property type="project" value="UniProtKB-KW"/>
</dbReference>
<dbReference type="SUPFAM" id="SSF53474">
    <property type="entry name" value="alpha/beta-Hydrolases"/>
    <property type="match status" value="1"/>
</dbReference>
<evidence type="ECO:0000313" key="3">
    <source>
        <dbReference type="Proteomes" id="UP000199226"/>
    </source>
</evidence>
<dbReference type="Pfam" id="PF00326">
    <property type="entry name" value="Peptidase_S9"/>
    <property type="match status" value="1"/>
</dbReference>
<dbReference type="Proteomes" id="UP000199226">
    <property type="component" value="Unassembled WGS sequence"/>
</dbReference>
<keyword evidence="2" id="KW-0031">Aminopeptidase</keyword>
<dbReference type="EMBL" id="FNHH01000002">
    <property type="protein sequence ID" value="SDL74973.1"/>
    <property type="molecule type" value="Genomic_DNA"/>
</dbReference>
<keyword evidence="3" id="KW-1185">Reference proteome</keyword>
<dbReference type="InterPro" id="IPR029058">
    <property type="entry name" value="AB_hydrolase_fold"/>
</dbReference>
<keyword evidence="2" id="KW-0645">Protease</keyword>
<protein>
    <submittedName>
        <fullName evidence="2">Serine aminopeptidase, S33</fullName>
    </submittedName>
</protein>
<dbReference type="RefSeq" id="WP_090698479.1">
    <property type="nucleotide sequence ID" value="NZ_FNHH01000002.1"/>
</dbReference>
<feature type="domain" description="Peptidase S9 prolyl oligopeptidase catalytic" evidence="1">
    <location>
        <begin position="89"/>
        <end position="250"/>
    </location>
</feature>
<evidence type="ECO:0000259" key="1">
    <source>
        <dbReference type="Pfam" id="PF00326"/>
    </source>
</evidence>
<organism evidence="2 3">
    <name type="scientific">Daejeonella rubra</name>
    <dbReference type="NCBI Taxonomy" id="990371"/>
    <lineage>
        <taxon>Bacteria</taxon>
        <taxon>Pseudomonadati</taxon>
        <taxon>Bacteroidota</taxon>
        <taxon>Sphingobacteriia</taxon>
        <taxon>Sphingobacteriales</taxon>
        <taxon>Sphingobacteriaceae</taxon>
        <taxon>Daejeonella</taxon>
    </lineage>
</organism>
<dbReference type="STRING" id="990371.SAMN05421813_10222"/>
<evidence type="ECO:0000313" key="2">
    <source>
        <dbReference type="EMBL" id="SDL74973.1"/>
    </source>
</evidence>
<accession>A0A1G9MLM9</accession>